<protein>
    <submittedName>
        <fullName evidence="7">G-alpha-domain-containing protein</fullName>
    </submittedName>
</protein>
<feature type="binding site" evidence="5">
    <location>
        <begin position="277"/>
        <end position="282"/>
    </location>
    <ligand>
        <name>GTP</name>
        <dbReference type="ChEBI" id="CHEBI:37565"/>
    </ligand>
</feature>
<gene>
    <name evidence="7" type="ORF">BS50DRAFT_519072</name>
</gene>
<dbReference type="EMBL" id="KZ678132">
    <property type="protein sequence ID" value="PSN69686.1"/>
    <property type="molecule type" value="Genomic_DNA"/>
</dbReference>
<keyword evidence="4" id="KW-0807">Transducer</keyword>
<evidence type="ECO:0000256" key="4">
    <source>
        <dbReference type="ARBA" id="ARBA00023224"/>
    </source>
</evidence>
<dbReference type="PANTHER" id="PTHR10218">
    <property type="entry name" value="GTP-BINDING PROTEIN ALPHA SUBUNIT"/>
    <property type="match status" value="1"/>
</dbReference>
<dbReference type="GO" id="GO:0007188">
    <property type="term" value="P:adenylate cyclase-modulating G protein-coupled receptor signaling pathway"/>
    <property type="evidence" value="ECO:0007669"/>
    <property type="project" value="TreeGrafter"/>
</dbReference>
<evidence type="ECO:0000256" key="3">
    <source>
        <dbReference type="ARBA" id="ARBA00023134"/>
    </source>
</evidence>
<dbReference type="AlphaFoldDB" id="A0A2T2NWM9"/>
<dbReference type="SUPFAM" id="SSF47895">
    <property type="entry name" value="Transducin (alpha subunit), insertion domain"/>
    <property type="match status" value="1"/>
</dbReference>
<dbReference type="PROSITE" id="PS51882">
    <property type="entry name" value="G_ALPHA"/>
    <property type="match status" value="1"/>
</dbReference>
<keyword evidence="8" id="KW-1185">Reference proteome</keyword>
<dbReference type="GO" id="GO:0005834">
    <property type="term" value="C:heterotrimeric G-protein complex"/>
    <property type="evidence" value="ECO:0007669"/>
    <property type="project" value="TreeGrafter"/>
</dbReference>
<dbReference type="STRING" id="1448308.A0A2T2NWM9"/>
<dbReference type="SUPFAM" id="SSF52540">
    <property type="entry name" value="P-loop containing nucleoside triphosphate hydrolases"/>
    <property type="match status" value="1"/>
</dbReference>
<feature type="binding site" evidence="6">
    <location>
        <position position="281"/>
    </location>
    <ligand>
        <name>Mg(2+)</name>
        <dbReference type="ChEBI" id="CHEBI:18420"/>
    </ligand>
</feature>
<evidence type="ECO:0000256" key="5">
    <source>
        <dbReference type="PIRSR" id="PIRSR601019-1"/>
    </source>
</evidence>
<proteinExistence type="predicted"/>
<dbReference type="CDD" id="cd00066">
    <property type="entry name" value="G-alpha"/>
    <property type="match status" value="1"/>
</dbReference>
<keyword evidence="2 5" id="KW-0547">Nucleotide-binding</keyword>
<dbReference type="GO" id="GO:0046872">
    <property type="term" value="F:metal ion binding"/>
    <property type="evidence" value="ECO:0007669"/>
    <property type="project" value="UniProtKB-KW"/>
</dbReference>
<evidence type="ECO:0000256" key="2">
    <source>
        <dbReference type="ARBA" id="ARBA00022741"/>
    </source>
</evidence>
<evidence type="ECO:0000313" key="7">
    <source>
        <dbReference type="EMBL" id="PSN69686.1"/>
    </source>
</evidence>
<dbReference type="Gene3D" id="1.10.400.10">
    <property type="entry name" value="GI Alpha 1, domain 2-like"/>
    <property type="match status" value="1"/>
</dbReference>
<dbReference type="Gene3D" id="3.40.50.300">
    <property type="entry name" value="P-loop containing nucleotide triphosphate hydrolases"/>
    <property type="match status" value="1"/>
</dbReference>
<evidence type="ECO:0000256" key="1">
    <source>
        <dbReference type="ARBA" id="ARBA00022723"/>
    </source>
</evidence>
<dbReference type="InterPro" id="IPR001019">
    <property type="entry name" value="Gprotein_alpha_su"/>
</dbReference>
<dbReference type="InterPro" id="IPR011025">
    <property type="entry name" value="GproteinA_insert"/>
</dbReference>
<dbReference type="Proteomes" id="UP000240883">
    <property type="component" value="Unassembled WGS sequence"/>
</dbReference>
<feature type="binding site" evidence="5">
    <location>
        <position position="562"/>
    </location>
    <ligand>
        <name>GTP</name>
        <dbReference type="ChEBI" id="CHEBI:37565"/>
    </ligand>
</feature>
<accession>A0A2T2NWM9</accession>
<evidence type="ECO:0000313" key="8">
    <source>
        <dbReference type="Proteomes" id="UP000240883"/>
    </source>
</evidence>
<dbReference type="InterPro" id="IPR027417">
    <property type="entry name" value="P-loop_NTPase"/>
</dbReference>
<dbReference type="GO" id="GO:0003924">
    <property type="term" value="F:GTPase activity"/>
    <property type="evidence" value="ECO:0007669"/>
    <property type="project" value="InterPro"/>
</dbReference>
<sequence length="592" mass="67204">MDPITIFGTAAGAISVIDVLARCIVVLEDMNSQFKTANLALLSLATQLRALSAALVKIQAWTERHVEEIHHQLAMDLKDSVSCCQLLVSKVHSELNGLHTANGGPLSFTSRARYVFKKKGISELETMIDRQASTLTLLLTACNSDSLTQQHEIISDSKFRKRIEVAKRDTASLQSLVDSASFLSRRSEGSSKLSLLFEFDDELFGTIPYKRMIRKAVKVSLRPQKEQVPFELGQVTTTITSAALKPISETRDKLFTVSDDSSNSQPSEKILLLGIGEASKTTFLKQIQSLYQVDSFNESRMSWISTIYDNMISNLKILAQWYKEYLEFLGLHNTKSRILSGIYFAISASSGDELSPNFADEYKYLFETLSSNGTQYIRFSFDIPSNLEYYAKNLERICSQDFIPTDQDIMHARVRTTGLHKYPISVGDHTTYIVDVGGERSERKKWRNVFDKVTNVIFLASMSCYNENLYEDHHTNRMQETLMLFESISNSRWFDHSKISLCFTMMDLFSKKIESGWPDIKKYFSDYEGDSMDSEAVKQYITNQFLSLAPRTHGIELFYINATDQEDVKGVMANVLSADDFVYDNDMTSMRS</sequence>
<dbReference type="Pfam" id="PF00503">
    <property type="entry name" value="G-alpha"/>
    <property type="match status" value="1"/>
</dbReference>
<dbReference type="FunFam" id="3.40.50.300:FF:000692">
    <property type="entry name" value="Guanine nucleotide-binding protein subunit alpha"/>
    <property type="match status" value="1"/>
</dbReference>
<reference evidence="7 8" key="1">
    <citation type="journal article" date="2018" name="Front. Microbiol.">
        <title>Genome-Wide Analysis of Corynespora cassiicola Leaf Fall Disease Putative Effectors.</title>
        <authorList>
            <person name="Lopez D."/>
            <person name="Ribeiro S."/>
            <person name="Label P."/>
            <person name="Fumanal B."/>
            <person name="Venisse J.S."/>
            <person name="Kohler A."/>
            <person name="de Oliveira R.R."/>
            <person name="Labutti K."/>
            <person name="Lipzen A."/>
            <person name="Lail K."/>
            <person name="Bauer D."/>
            <person name="Ohm R.A."/>
            <person name="Barry K.W."/>
            <person name="Spatafora J."/>
            <person name="Grigoriev I.V."/>
            <person name="Martin F.M."/>
            <person name="Pujade-Renaud V."/>
        </authorList>
    </citation>
    <scope>NUCLEOTIDE SEQUENCE [LARGE SCALE GENOMIC DNA]</scope>
    <source>
        <strain evidence="7 8">Philippines</strain>
    </source>
</reference>
<dbReference type="OrthoDB" id="5817230at2759"/>
<name>A0A2T2NWM9_CORCC</name>
<dbReference type="GO" id="GO:0005525">
    <property type="term" value="F:GTP binding"/>
    <property type="evidence" value="ECO:0007669"/>
    <property type="project" value="UniProtKB-KW"/>
</dbReference>
<keyword evidence="3 5" id="KW-0342">GTP-binding</keyword>
<feature type="binding site" evidence="6">
    <location>
        <position position="416"/>
    </location>
    <ligand>
        <name>Mg(2+)</name>
        <dbReference type="ChEBI" id="CHEBI:18420"/>
    </ligand>
</feature>
<organism evidence="7 8">
    <name type="scientific">Corynespora cassiicola Philippines</name>
    <dbReference type="NCBI Taxonomy" id="1448308"/>
    <lineage>
        <taxon>Eukaryota</taxon>
        <taxon>Fungi</taxon>
        <taxon>Dikarya</taxon>
        <taxon>Ascomycota</taxon>
        <taxon>Pezizomycotina</taxon>
        <taxon>Dothideomycetes</taxon>
        <taxon>Pleosporomycetidae</taxon>
        <taxon>Pleosporales</taxon>
        <taxon>Corynesporascaceae</taxon>
        <taxon>Corynespora</taxon>
    </lineage>
</organism>
<keyword evidence="6" id="KW-0460">Magnesium</keyword>
<dbReference type="SMART" id="SM00275">
    <property type="entry name" value="G_alpha"/>
    <property type="match status" value="1"/>
</dbReference>
<dbReference type="PRINTS" id="PR00318">
    <property type="entry name" value="GPROTEINA"/>
</dbReference>
<dbReference type="GO" id="GO:0005737">
    <property type="term" value="C:cytoplasm"/>
    <property type="evidence" value="ECO:0007669"/>
    <property type="project" value="TreeGrafter"/>
</dbReference>
<dbReference type="GO" id="GO:0001664">
    <property type="term" value="F:G protein-coupled receptor binding"/>
    <property type="evidence" value="ECO:0007669"/>
    <property type="project" value="TreeGrafter"/>
</dbReference>
<keyword evidence="1 6" id="KW-0479">Metal-binding</keyword>
<dbReference type="GO" id="GO:0031683">
    <property type="term" value="F:G-protein beta/gamma-subunit complex binding"/>
    <property type="evidence" value="ECO:0007669"/>
    <property type="project" value="InterPro"/>
</dbReference>
<dbReference type="PANTHER" id="PTHR10218:SF302">
    <property type="entry name" value="GUANINE NUCLEOTIDE-BINDING PROTEIN ALPHA-5 SUBUNIT"/>
    <property type="match status" value="1"/>
</dbReference>
<evidence type="ECO:0000256" key="6">
    <source>
        <dbReference type="PIRSR" id="PIRSR601019-2"/>
    </source>
</evidence>